<dbReference type="Proteomes" id="UP000299102">
    <property type="component" value="Unassembled WGS sequence"/>
</dbReference>
<sequence>MKNMYKRKRALGIDEATPSDDIKCDEYNKKRREKELLIKTHSSSFTPALLNSTTESRRRGYRDPVQYTARSQLRAPGRRSRGVPGGKGKRNFRAQSVQRAGGGARPSLRATVLIIPL</sequence>
<feature type="region of interest" description="Disordered" evidence="1">
    <location>
        <begin position="72"/>
        <end position="105"/>
    </location>
</feature>
<protein>
    <submittedName>
        <fullName evidence="2">Uncharacterized protein</fullName>
    </submittedName>
</protein>
<gene>
    <name evidence="2" type="ORF">EVAR_19403_1</name>
</gene>
<proteinExistence type="predicted"/>
<evidence type="ECO:0000313" key="2">
    <source>
        <dbReference type="EMBL" id="GBP16611.1"/>
    </source>
</evidence>
<name>A0A4C1TRI8_EUMVA</name>
<reference evidence="2 3" key="1">
    <citation type="journal article" date="2019" name="Commun. Biol.">
        <title>The bagworm genome reveals a unique fibroin gene that provides high tensile strength.</title>
        <authorList>
            <person name="Kono N."/>
            <person name="Nakamura H."/>
            <person name="Ohtoshi R."/>
            <person name="Tomita M."/>
            <person name="Numata K."/>
            <person name="Arakawa K."/>
        </authorList>
    </citation>
    <scope>NUCLEOTIDE SEQUENCE [LARGE SCALE GENOMIC DNA]</scope>
</reference>
<keyword evidence="3" id="KW-1185">Reference proteome</keyword>
<evidence type="ECO:0000313" key="3">
    <source>
        <dbReference type="Proteomes" id="UP000299102"/>
    </source>
</evidence>
<accession>A0A4C1TRI8</accession>
<evidence type="ECO:0000256" key="1">
    <source>
        <dbReference type="SAM" id="MobiDB-lite"/>
    </source>
</evidence>
<dbReference type="AlphaFoldDB" id="A0A4C1TRI8"/>
<organism evidence="2 3">
    <name type="scientific">Eumeta variegata</name>
    <name type="common">Bagworm moth</name>
    <name type="synonym">Eumeta japonica</name>
    <dbReference type="NCBI Taxonomy" id="151549"/>
    <lineage>
        <taxon>Eukaryota</taxon>
        <taxon>Metazoa</taxon>
        <taxon>Ecdysozoa</taxon>
        <taxon>Arthropoda</taxon>
        <taxon>Hexapoda</taxon>
        <taxon>Insecta</taxon>
        <taxon>Pterygota</taxon>
        <taxon>Neoptera</taxon>
        <taxon>Endopterygota</taxon>
        <taxon>Lepidoptera</taxon>
        <taxon>Glossata</taxon>
        <taxon>Ditrysia</taxon>
        <taxon>Tineoidea</taxon>
        <taxon>Psychidae</taxon>
        <taxon>Oiketicinae</taxon>
        <taxon>Eumeta</taxon>
    </lineage>
</organism>
<feature type="compositionally biased region" description="Basic residues" evidence="1">
    <location>
        <begin position="76"/>
        <end position="92"/>
    </location>
</feature>
<comment type="caution">
    <text evidence="2">The sequence shown here is derived from an EMBL/GenBank/DDBJ whole genome shotgun (WGS) entry which is preliminary data.</text>
</comment>
<dbReference type="EMBL" id="BGZK01000080">
    <property type="protein sequence ID" value="GBP16611.1"/>
    <property type="molecule type" value="Genomic_DNA"/>
</dbReference>